<evidence type="ECO:0000313" key="2">
    <source>
        <dbReference type="EMBL" id="CAG8584449.1"/>
    </source>
</evidence>
<reference evidence="2" key="1">
    <citation type="submission" date="2021-06" db="EMBL/GenBank/DDBJ databases">
        <authorList>
            <person name="Kallberg Y."/>
            <person name="Tangrot J."/>
            <person name="Rosling A."/>
        </authorList>
    </citation>
    <scope>NUCLEOTIDE SEQUENCE</scope>
    <source>
        <strain evidence="2">BR232B</strain>
    </source>
</reference>
<feature type="compositionally biased region" description="Polar residues" evidence="1">
    <location>
        <begin position="135"/>
        <end position="153"/>
    </location>
</feature>
<feature type="region of interest" description="Disordered" evidence="1">
    <location>
        <begin position="83"/>
        <end position="110"/>
    </location>
</feature>
<evidence type="ECO:0000256" key="1">
    <source>
        <dbReference type="SAM" id="MobiDB-lite"/>
    </source>
</evidence>
<protein>
    <submittedName>
        <fullName evidence="2">1723_t:CDS:1</fullName>
    </submittedName>
</protein>
<dbReference type="OrthoDB" id="2381563at2759"/>
<keyword evidence="3" id="KW-1185">Reference proteome</keyword>
<proteinExistence type="predicted"/>
<gene>
    <name evidence="2" type="ORF">PBRASI_LOCUS6795</name>
</gene>
<feature type="compositionally biased region" description="Basic and acidic residues" evidence="1">
    <location>
        <begin position="39"/>
        <end position="48"/>
    </location>
</feature>
<feature type="compositionally biased region" description="Polar residues" evidence="1">
    <location>
        <begin position="1"/>
        <end position="19"/>
    </location>
</feature>
<evidence type="ECO:0000313" key="3">
    <source>
        <dbReference type="Proteomes" id="UP000789739"/>
    </source>
</evidence>
<organism evidence="2 3">
    <name type="scientific">Paraglomus brasilianum</name>
    <dbReference type="NCBI Taxonomy" id="144538"/>
    <lineage>
        <taxon>Eukaryota</taxon>
        <taxon>Fungi</taxon>
        <taxon>Fungi incertae sedis</taxon>
        <taxon>Mucoromycota</taxon>
        <taxon>Glomeromycotina</taxon>
        <taxon>Glomeromycetes</taxon>
        <taxon>Paraglomerales</taxon>
        <taxon>Paraglomeraceae</taxon>
        <taxon>Paraglomus</taxon>
    </lineage>
</organism>
<feature type="region of interest" description="Disordered" evidence="1">
    <location>
        <begin position="1"/>
        <end position="49"/>
    </location>
</feature>
<feature type="region of interest" description="Disordered" evidence="1">
    <location>
        <begin position="134"/>
        <end position="153"/>
    </location>
</feature>
<accession>A0A9N9C2R5</accession>
<name>A0A9N9C2R5_9GLOM</name>
<feature type="compositionally biased region" description="Polar residues" evidence="1">
    <location>
        <begin position="86"/>
        <end position="103"/>
    </location>
</feature>
<sequence length="153" mass="16791">MDSPAETSSISGETFSMTDSPAAESPPPESHPPPSLRSQRNDNEEQETRLCAAKALHQNSVLTMHVIASGESPARTRLKMLRYLTSLPQPSNEGVTSNSGSSTQKRKESSWIQPATMFSLFTHKAGRRCIEINTKKNNSGNDDTEENLPNSIY</sequence>
<dbReference type="AlphaFoldDB" id="A0A9N9C2R5"/>
<dbReference type="EMBL" id="CAJVPI010000948">
    <property type="protein sequence ID" value="CAG8584449.1"/>
    <property type="molecule type" value="Genomic_DNA"/>
</dbReference>
<dbReference type="Proteomes" id="UP000789739">
    <property type="component" value="Unassembled WGS sequence"/>
</dbReference>
<comment type="caution">
    <text evidence="2">The sequence shown here is derived from an EMBL/GenBank/DDBJ whole genome shotgun (WGS) entry which is preliminary data.</text>
</comment>
<feature type="compositionally biased region" description="Pro residues" evidence="1">
    <location>
        <begin position="24"/>
        <end position="35"/>
    </location>
</feature>